<dbReference type="InterPro" id="IPR036388">
    <property type="entry name" value="WH-like_DNA-bd_sf"/>
</dbReference>
<comment type="caution">
    <text evidence="9">The sequence shown here is derived from an EMBL/GenBank/DDBJ whole genome shotgun (WGS) entry which is preliminary data.</text>
</comment>
<evidence type="ECO:0000256" key="4">
    <source>
        <dbReference type="ARBA" id="ARBA00023027"/>
    </source>
</evidence>
<evidence type="ECO:0000256" key="6">
    <source>
        <dbReference type="ARBA" id="ARBA00023163"/>
    </source>
</evidence>
<dbReference type="InterPro" id="IPR022876">
    <property type="entry name" value="Tscrpt_rep_Rex"/>
</dbReference>
<dbReference type="GO" id="GO:0005737">
    <property type="term" value="C:cytoplasm"/>
    <property type="evidence" value="ECO:0007669"/>
    <property type="project" value="UniProtKB-SubCell"/>
</dbReference>
<dbReference type="HAMAP" id="MF_01131">
    <property type="entry name" value="Rex"/>
    <property type="match status" value="1"/>
</dbReference>
<dbReference type="InterPro" id="IPR003781">
    <property type="entry name" value="CoA-bd"/>
</dbReference>
<evidence type="ECO:0000259" key="8">
    <source>
        <dbReference type="SMART" id="SM00881"/>
    </source>
</evidence>
<dbReference type="PANTHER" id="PTHR35786">
    <property type="entry name" value="REDOX-SENSING TRANSCRIPTIONAL REPRESSOR REX"/>
    <property type="match status" value="1"/>
</dbReference>
<evidence type="ECO:0000313" key="9">
    <source>
        <dbReference type="EMBL" id="HIU46146.1"/>
    </source>
</evidence>
<keyword evidence="5 7" id="KW-0238">DNA-binding</keyword>
<gene>
    <name evidence="7" type="primary">rex</name>
    <name evidence="9" type="ORF">IAC59_02685</name>
</gene>
<dbReference type="Proteomes" id="UP000824123">
    <property type="component" value="Unassembled WGS sequence"/>
</dbReference>
<proteinExistence type="inferred from homology"/>
<dbReference type="GO" id="GO:0003700">
    <property type="term" value="F:DNA-binding transcription factor activity"/>
    <property type="evidence" value="ECO:0007669"/>
    <property type="project" value="UniProtKB-UniRule"/>
</dbReference>
<feature type="binding site" evidence="7">
    <location>
        <begin position="91"/>
        <end position="96"/>
    </location>
    <ligand>
        <name>NAD(+)</name>
        <dbReference type="ChEBI" id="CHEBI:57540"/>
    </ligand>
</feature>
<name>A0A9D1S440_9FIRM</name>
<accession>A0A9D1S440</accession>
<dbReference type="NCBIfam" id="NF003995">
    <property type="entry name" value="PRK05472.2-4"/>
    <property type="match status" value="1"/>
</dbReference>
<dbReference type="Pfam" id="PF06971">
    <property type="entry name" value="Put_DNA-bind_N"/>
    <property type="match status" value="1"/>
</dbReference>
<dbReference type="Gene3D" id="3.40.50.720">
    <property type="entry name" value="NAD(P)-binding Rossmann-like Domain"/>
    <property type="match status" value="1"/>
</dbReference>
<evidence type="ECO:0000313" key="10">
    <source>
        <dbReference type="Proteomes" id="UP000824123"/>
    </source>
</evidence>
<keyword evidence="4 7" id="KW-0520">NAD</keyword>
<comment type="subunit">
    <text evidence="7">Homodimer.</text>
</comment>
<comment type="function">
    <text evidence="7">Modulates transcription in response to changes in cellular NADH/NAD(+) redox state.</text>
</comment>
<dbReference type="NCBIfam" id="NF003994">
    <property type="entry name" value="PRK05472.2-3"/>
    <property type="match status" value="1"/>
</dbReference>
<dbReference type="InterPro" id="IPR036390">
    <property type="entry name" value="WH_DNA-bd_sf"/>
</dbReference>
<dbReference type="SUPFAM" id="SSF46785">
    <property type="entry name" value="Winged helix' DNA-binding domain"/>
    <property type="match status" value="1"/>
</dbReference>
<evidence type="ECO:0000256" key="5">
    <source>
        <dbReference type="ARBA" id="ARBA00023125"/>
    </source>
</evidence>
<dbReference type="Gene3D" id="1.10.10.10">
    <property type="entry name" value="Winged helix-like DNA-binding domain superfamily/Winged helix DNA-binding domain"/>
    <property type="match status" value="1"/>
</dbReference>
<keyword evidence="2 7" id="KW-0678">Repressor</keyword>
<dbReference type="NCBIfam" id="NF003990">
    <property type="entry name" value="PRK05472.1-4"/>
    <property type="match status" value="1"/>
</dbReference>
<reference evidence="9" key="2">
    <citation type="journal article" date="2021" name="PeerJ">
        <title>Extensive microbial diversity within the chicken gut microbiome revealed by metagenomics and culture.</title>
        <authorList>
            <person name="Gilroy R."/>
            <person name="Ravi A."/>
            <person name="Getino M."/>
            <person name="Pursley I."/>
            <person name="Horton D.L."/>
            <person name="Alikhan N.F."/>
            <person name="Baker D."/>
            <person name="Gharbi K."/>
            <person name="Hall N."/>
            <person name="Watson M."/>
            <person name="Adriaenssens E.M."/>
            <person name="Foster-Nyarko E."/>
            <person name="Jarju S."/>
            <person name="Secka A."/>
            <person name="Antonio M."/>
            <person name="Oren A."/>
            <person name="Chaudhuri R.R."/>
            <person name="La Ragione R."/>
            <person name="Hildebrand F."/>
            <person name="Pallen M.J."/>
        </authorList>
    </citation>
    <scope>NUCLEOTIDE SEQUENCE</scope>
    <source>
        <strain evidence="9">ChiSxjej2B14-8506</strain>
    </source>
</reference>
<feature type="DNA-binding region" description="H-T-H motif" evidence="7">
    <location>
        <begin position="17"/>
        <end position="56"/>
    </location>
</feature>
<dbReference type="InterPro" id="IPR009718">
    <property type="entry name" value="Rex_DNA-bd_C_dom"/>
</dbReference>
<organism evidence="9 10">
    <name type="scientific">Candidatus Fimadaptatus faecigallinarum</name>
    <dbReference type="NCBI Taxonomy" id="2840814"/>
    <lineage>
        <taxon>Bacteria</taxon>
        <taxon>Bacillati</taxon>
        <taxon>Bacillota</taxon>
        <taxon>Clostridia</taxon>
        <taxon>Eubacteriales</taxon>
        <taxon>Candidatus Fimadaptatus</taxon>
    </lineage>
</organism>
<feature type="domain" description="CoA-binding" evidence="8">
    <location>
        <begin position="80"/>
        <end position="181"/>
    </location>
</feature>
<keyword evidence="6 7" id="KW-0804">Transcription</keyword>
<evidence type="ECO:0000256" key="3">
    <source>
        <dbReference type="ARBA" id="ARBA00023015"/>
    </source>
</evidence>
<keyword evidence="1 7" id="KW-0963">Cytoplasm</keyword>
<dbReference type="InterPro" id="IPR036291">
    <property type="entry name" value="NAD(P)-bd_dom_sf"/>
</dbReference>
<protein>
    <recommendedName>
        <fullName evidence="7">Redox-sensing transcriptional repressor Rex</fullName>
    </recommendedName>
</protein>
<dbReference type="GO" id="GO:0051775">
    <property type="term" value="P:response to redox state"/>
    <property type="evidence" value="ECO:0007669"/>
    <property type="project" value="InterPro"/>
</dbReference>
<evidence type="ECO:0000256" key="7">
    <source>
        <dbReference type="HAMAP-Rule" id="MF_01131"/>
    </source>
</evidence>
<dbReference type="SMART" id="SM00881">
    <property type="entry name" value="CoA_binding"/>
    <property type="match status" value="1"/>
</dbReference>
<keyword evidence="3 7" id="KW-0805">Transcription regulation</keyword>
<dbReference type="NCBIfam" id="NF003996">
    <property type="entry name" value="PRK05472.2-5"/>
    <property type="match status" value="1"/>
</dbReference>
<comment type="similarity">
    <text evidence="7">Belongs to the transcriptional regulatory Rex family.</text>
</comment>
<dbReference type="EMBL" id="DVNK01000024">
    <property type="protein sequence ID" value="HIU46146.1"/>
    <property type="molecule type" value="Genomic_DNA"/>
</dbReference>
<dbReference type="NCBIfam" id="NF003989">
    <property type="entry name" value="PRK05472.1-3"/>
    <property type="match status" value="1"/>
</dbReference>
<sequence>MDEHRRVSGAVIRRLPGYYRYLGKLERAGAQRISSQELGEQMGLTASQIRQDINCFGGFGQQGYGYNVPELRRHIGQILGLNRDYRMVIVGTGNMGQALMSYDGFREMHFDMVAAFDSDPALIGRSVRGLVIRDVQELPQALDAQPVDIGIVAVPEAAAQAVCDQLVAGGVHAIWNFAPIDLSAGPDVAINNVHLSDSLLVLTYALGHM</sequence>
<dbReference type="Pfam" id="PF02629">
    <property type="entry name" value="CoA_binding"/>
    <property type="match status" value="1"/>
</dbReference>
<dbReference type="AlphaFoldDB" id="A0A9D1S440"/>
<comment type="subcellular location">
    <subcellularLocation>
        <location evidence="7">Cytoplasm</location>
    </subcellularLocation>
</comment>
<dbReference type="GO" id="GO:0045892">
    <property type="term" value="P:negative regulation of DNA-templated transcription"/>
    <property type="evidence" value="ECO:0007669"/>
    <property type="project" value="InterPro"/>
</dbReference>
<evidence type="ECO:0000256" key="1">
    <source>
        <dbReference type="ARBA" id="ARBA00022490"/>
    </source>
</evidence>
<reference evidence="9" key="1">
    <citation type="submission" date="2020-10" db="EMBL/GenBank/DDBJ databases">
        <authorList>
            <person name="Gilroy R."/>
        </authorList>
    </citation>
    <scope>NUCLEOTIDE SEQUENCE</scope>
    <source>
        <strain evidence="9">ChiSxjej2B14-8506</strain>
    </source>
</reference>
<evidence type="ECO:0000256" key="2">
    <source>
        <dbReference type="ARBA" id="ARBA00022491"/>
    </source>
</evidence>
<dbReference type="PANTHER" id="PTHR35786:SF1">
    <property type="entry name" value="REDOX-SENSING TRANSCRIPTIONAL REPRESSOR REX 1"/>
    <property type="match status" value="1"/>
</dbReference>
<dbReference type="GO" id="GO:0003677">
    <property type="term" value="F:DNA binding"/>
    <property type="evidence" value="ECO:0007669"/>
    <property type="project" value="UniProtKB-UniRule"/>
</dbReference>
<dbReference type="SUPFAM" id="SSF51735">
    <property type="entry name" value="NAD(P)-binding Rossmann-fold domains"/>
    <property type="match status" value="1"/>
</dbReference>